<sequence>MAKSQNSQFLEYDRIKDTLIQGLSSQNELLQEQLKKAQGEQEQFSERCRNLQGEVEKKEEEKRQLREELTTLRSSFAKKEESRVDAVVPVCEEDDDIVILEEEDLLQEKELKGLSLEQKVRFFEQKNRSLRTEMRKLEEEFVSSQSQVSYFKERSATLGIESAKLKERLERVQQGAVVKEERNKDAELMKKIEDLKATVESQRAELEEQKEALGVSETRNSQLEERNISLKSELDELNDKYSLELEQQERDVARLQEEHEDLLDMFEQLKEGTDTLELQEPLKTSRKRRSPTPELTRSAKQTRISDHY</sequence>
<evidence type="ECO:0000256" key="1">
    <source>
        <dbReference type="SAM" id="Coils"/>
    </source>
</evidence>
<feature type="coiled-coil region" evidence="1">
    <location>
        <begin position="20"/>
        <end position="82"/>
    </location>
</feature>
<reference evidence="3" key="1">
    <citation type="submission" date="2023-06" db="EMBL/GenBank/DDBJ databases">
        <title>Genomic analysis of the entomopathogenic nematode Steinernema hermaphroditum.</title>
        <authorList>
            <person name="Schwarz E.M."/>
            <person name="Heppert J.K."/>
            <person name="Baniya A."/>
            <person name="Schwartz H.T."/>
            <person name="Tan C.-H."/>
            <person name="Antoshechkin I."/>
            <person name="Sternberg P.W."/>
            <person name="Goodrich-Blair H."/>
            <person name="Dillman A.R."/>
        </authorList>
    </citation>
    <scope>NUCLEOTIDE SEQUENCE</scope>
    <source>
        <strain evidence="3">PS9179</strain>
        <tissue evidence="3">Whole animal</tissue>
    </source>
</reference>
<feature type="compositionally biased region" description="Polar residues" evidence="2">
    <location>
        <begin position="293"/>
        <end position="302"/>
    </location>
</feature>
<accession>A0AA39M2P0</accession>
<dbReference type="AlphaFoldDB" id="A0AA39M2P0"/>
<protein>
    <submittedName>
        <fullName evidence="3">Uncharacterized protein</fullName>
    </submittedName>
</protein>
<dbReference type="Proteomes" id="UP001175271">
    <property type="component" value="Unassembled WGS sequence"/>
</dbReference>
<keyword evidence="1" id="KW-0175">Coiled coil</keyword>
<evidence type="ECO:0000313" key="3">
    <source>
        <dbReference type="EMBL" id="KAK0418637.1"/>
    </source>
</evidence>
<feature type="region of interest" description="Disordered" evidence="2">
    <location>
        <begin position="268"/>
        <end position="308"/>
    </location>
</feature>
<dbReference type="EMBL" id="JAUCMV010000002">
    <property type="protein sequence ID" value="KAK0418637.1"/>
    <property type="molecule type" value="Genomic_DNA"/>
</dbReference>
<gene>
    <name evidence="3" type="ORF">QR680_013681</name>
</gene>
<evidence type="ECO:0000256" key="2">
    <source>
        <dbReference type="SAM" id="MobiDB-lite"/>
    </source>
</evidence>
<organism evidence="3 4">
    <name type="scientific">Steinernema hermaphroditum</name>
    <dbReference type="NCBI Taxonomy" id="289476"/>
    <lineage>
        <taxon>Eukaryota</taxon>
        <taxon>Metazoa</taxon>
        <taxon>Ecdysozoa</taxon>
        <taxon>Nematoda</taxon>
        <taxon>Chromadorea</taxon>
        <taxon>Rhabditida</taxon>
        <taxon>Tylenchina</taxon>
        <taxon>Panagrolaimomorpha</taxon>
        <taxon>Strongyloidoidea</taxon>
        <taxon>Steinernematidae</taxon>
        <taxon>Steinernema</taxon>
    </lineage>
</organism>
<proteinExistence type="predicted"/>
<feature type="coiled-coil region" evidence="1">
    <location>
        <begin position="120"/>
        <end position="147"/>
    </location>
</feature>
<evidence type="ECO:0000313" key="4">
    <source>
        <dbReference type="Proteomes" id="UP001175271"/>
    </source>
</evidence>
<keyword evidence="4" id="KW-1185">Reference proteome</keyword>
<name>A0AA39M2P0_9BILA</name>
<comment type="caution">
    <text evidence="3">The sequence shown here is derived from an EMBL/GenBank/DDBJ whole genome shotgun (WGS) entry which is preliminary data.</text>
</comment>